<dbReference type="SUPFAM" id="SSF56935">
    <property type="entry name" value="Porins"/>
    <property type="match status" value="1"/>
</dbReference>
<dbReference type="Pfam" id="PF13715">
    <property type="entry name" value="CarbopepD_reg_2"/>
    <property type="match status" value="1"/>
</dbReference>
<keyword evidence="7 8" id="KW-0998">Cell outer membrane</keyword>
<dbReference type="Pfam" id="PF07715">
    <property type="entry name" value="Plug"/>
    <property type="match status" value="1"/>
</dbReference>
<evidence type="ECO:0000256" key="1">
    <source>
        <dbReference type="ARBA" id="ARBA00004571"/>
    </source>
</evidence>
<dbReference type="InterPro" id="IPR000531">
    <property type="entry name" value="Beta-barrel_TonB"/>
</dbReference>
<evidence type="ECO:0000256" key="8">
    <source>
        <dbReference type="PROSITE-ProRule" id="PRU01360"/>
    </source>
</evidence>
<dbReference type="Gene3D" id="2.170.130.10">
    <property type="entry name" value="TonB-dependent receptor, plug domain"/>
    <property type="match status" value="1"/>
</dbReference>
<feature type="domain" description="TonB-dependent receptor-like beta-barrel" evidence="10">
    <location>
        <begin position="466"/>
        <end position="928"/>
    </location>
</feature>
<keyword evidence="2 8" id="KW-0813">Transport</keyword>
<evidence type="ECO:0000256" key="9">
    <source>
        <dbReference type="RuleBase" id="RU003357"/>
    </source>
</evidence>
<sequence length="961" mass="109642">MELNLFAITGSLIQYKNKVGLTLQEKVMKTVLYIAASLFFTSTYAQEIKGKISNESGPLHPASILVIEQSKTVNNDKNGNFSFTLKPGHYHLEISSSNHTTKDIQINVASSNIDLGNIVLAGQEEKLKEVVLEYYTSGEKKAIDMRQKSNAIMDVVSADAIGKMPDISAAEAVQRIPGVSIDRDQGEGRYVTVRGTPSQWSSATINGDRMPSAKTSGDLLGNRTVPMDLLPTEFLEYIQVVKAITPEYEGDAIGGTINYIPKFSPKKETVRVTVALPFNLRAEDKLKYNSTVMYGNRFFNKKFGFLAMTNYNQRSYSTDDYEVVYGNQLHNVNTLDVRNYQGVRTSTGFNLATDFRFNDRNKIYLRGYYSQLLDEEQNRKTMHYFNKTTSNAVLRWSTVDYLFKNYGGEFGYESKLTDKLKMNARLAAYNSWAGYNGPSSATKNDRGYYYGNWIQTVKYDNLVKVDGTNYKFLQGDGPQGYQGDPANNIQPHFSASTPYNGDNYYLDRYVTSIRNVEEKDRVAAIDFDYNTTENLKIKFGGKYRNKTSTYDYRYITWTYDTKAPKAYLNNWEREPFPTNNWFPELNNNYDNLKFNYPTERSFIDPMSNPKIAPYLKYNYQDATNSSYATGNYDDAENVWAGYGSAEWDIREDLRFVGGIRYENTAVDAKSYEFNDITKVVTPIYGSKNYGALLPMAHLIYKPTQQLDLRAAITRTFARPAFNELSPSVRVNPDNLTVTEGNINLKPTFSWNYDLVASYYLNKNDYITGSAFYKDLKDLIYTATTDETRTVGGETDLYKVSRPLNSDNAFLYGFELGFNKKFSELPGFLSDFSLKANYTFTKSETTLSDRGDEKVGLMNQSPNIFNASLIYEYKGFAARLAANYREGFLVEIRDNKGADRYQDKDFHLDMNLSYTTPKNITFFVDLNNLTNQELRYYHGVISRPEQVEYYGIRGKVGVSYSF</sequence>
<dbReference type="NCBIfam" id="TIGR01782">
    <property type="entry name" value="TonB-Xanth-Caul"/>
    <property type="match status" value="1"/>
</dbReference>
<dbReference type="InterPro" id="IPR036942">
    <property type="entry name" value="Beta-barrel_TonB_sf"/>
</dbReference>
<accession>A0ABX4BQ76</accession>
<dbReference type="PANTHER" id="PTHR40980:SF4">
    <property type="entry name" value="TONB-DEPENDENT RECEPTOR-LIKE BETA-BARREL DOMAIN-CONTAINING PROTEIN"/>
    <property type="match status" value="1"/>
</dbReference>
<dbReference type="PROSITE" id="PS52016">
    <property type="entry name" value="TONB_DEPENDENT_REC_3"/>
    <property type="match status" value="1"/>
</dbReference>
<dbReference type="InterPro" id="IPR008969">
    <property type="entry name" value="CarboxyPept-like_regulatory"/>
</dbReference>
<dbReference type="InterPro" id="IPR037066">
    <property type="entry name" value="Plug_dom_sf"/>
</dbReference>
<keyword evidence="4 8" id="KW-0812">Transmembrane</keyword>
<dbReference type="EMBL" id="MUGV01000021">
    <property type="protein sequence ID" value="OXA78430.1"/>
    <property type="molecule type" value="Genomic_DNA"/>
</dbReference>
<evidence type="ECO:0000259" key="11">
    <source>
        <dbReference type="Pfam" id="PF07715"/>
    </source>
</evidence>
<dbReference type="Proteomes" id="UP000198382">
    <property type="component" value="Unassembled WGS sequence"/>
</dbReference>
<dbReference type="Pfam" id="PF00593">
    <property type="entry name" value="TonB_dep_Rec_b-barrel"/>
    <property type="match status" value="1"/>
</dbReference>
<dbReference type="InterPro" id="IPR039426">
    <property type="entry name" value="TonB-dep_rcpt-like"/>
</dbReference>
<evidence type="ECO:0000256" key="7">
    <source>
        <dbReference type="ARBA" id="ARBA00023237"/>
    </source>
</evidence>
<dbReference type="Gene3D" id="2.60.40.1120">
    <property type="entry name" value="Carboxypeptidase-like, regulatory domain"/>
    <property type="match status" value="1"/>
</dbReference>
<protein>
    <recommendedName>
        <fullName evidence="14">TonB-dependent receptor</fullName>
    </recommendedName>
</protein>
<keyword evidence="3 8" id="KW-1134">Transmembrane beta strand</keyword>
<evidence type="ECO:0000256" key="2">
    <source>
        <dbReference type="ARBA" id="ARBA00022448"/>
    </source>
</evidence>
<feature type="domain" description="TonB-dependent receptor plug" evidence="11">
    <location>
        <begin position="148"/>
        <end position="256"/>
    </location>
</feature>
<reference evidence="12 13" key="1">
    <citation type="submission" date="2016-11" db="EMBL/GenBank/DDBJ databases">
        <title>Whole genomes of Flavobacteriaceae.</title>
        <authorList>
            <person name="Stine C."/>
            <person name="Li C."/>
            <person name="Tadesse D."/>
        </authorList>
    </citation>
    <scope>NUCLEOTIDE SEQUENCE [LARGE SCALE GENOMIC DNA]</scope>
    <source>
        <strain evidence="12 13">DSM 15937</strain>
    </source>
</reference>
<name>A0ABX4BQ76_FLAFR</name>
<dbReference type="Gene3D" id="2.40.170.20">
    <property type="entry name" value="TonB-dependent receptor, beta-barrel domain"/>
    <property type="match status" value="1"/>
</dbReference>
<evidence type="ECO:0000313" key="12">
    <source>
        <dbReference type="EMBL" id="OXA78430.1"/>
    </source>
</evidence>
<comment type="caution">
    <text evidence="12">The sequence shown here is derived from an EMBL/GenBank/DDBJ whole genome shotgun (WGS) entry which is preliminary data.</text>
</comment>
<gene>
    <name evidence="12" type="ORF">B0A65_13480</name>
</gene>
<dbReference type="InterPro" id="IPR012910">
    <property type="entry name" value="Plug_dom"/>
</dbReference>
<dbReference type="InterPro" id="IPR010104">
    <property type="entry name" value="TonB_rcpt_bac"/>
</dbReference>
<keyword evidence="13" id="KW-1185">Reference proteome</keyword>
<proteinExistence type="inferred from homology"/>
<evidence type="ECO:0008006" key="14">
    <source>
        <dbReference type="Google" id="ProtNLM"/>
    </source>
</evidence>
<evidence type="ECO:0000313" key="13">
    <source>
        <dbReference type="Proteomes" id="UP000198382"/>
    </source>
</evidence>
<evidence type="ECO:0000256" key="5">
    <source>
        <dbReference type="ARBA" id="ARBA00023077"/>
    </source>
</evidence>
<comment type="similarity">
    <text evidence="8 9">Belongs to the TonB-dependent receptor family.</text>
</comment>
<keyword evidence="5 9" id="KW-0798">TonB box</keyword>
<evidence type="ECO:0000259" key="10">
    <source>
        <dbReference type="Pfam" id="PF00593"/>
    </source>
</evidence>
<dbReference type="CDD" id="cd01347">
    <property type="entry name" value="ligand_gated_channel"/>
    <property type="match status" value="1"/>
</dbReference>
<evidence type="ECO:0000256" key="3">
    <source>
        <dbReference type="ARBA" id="ARBA00022452"/>
    </source>
</evidence>
<dbReference type="PANTHER" id="PTHR40980">
    <property type="entry name" value="PLUG DOMAIN-CONTAINING PROTEIN"/>
    <property type="match status" value="1"/>
</dbReference>
<evidence type="ECO:0000256" key="6">
    <source>
        <dbReference type="ARBA" id="ARBA00023136"/>
    </source>
</evidence>
<dbReference type="RefSeq" id="WP_074662974.1">
    <property type="nucleotide sequence ID" value="NZ_MUGV01000021.1"/>
</dbReference>
<dbReference type="SUPFAM" id="SSF49464">
    <property type="entry name" value="Carboxypeptidase regulatory domain-like"/>
    <property type="match status" value="1"/>
</dbReference>
<organism evidence="12 13">
    <name type="scientific">Flavobacterium frigidimaris</name>
    <dbReference type="NCBI Taxonomy" id="262320"/>
    <lineage>
        <taxon>Bacteria</taxon>
        <taxon>Pseudomonadati</taxon>
        <taxon>Bacteroidota</taxon>
        <taxon>Flavobacteriia</taxon>
        <taxon>Flavobacteriales</taxon>
        <taxon>Flavobacteriaceae</taxon>
        <taxon>Flavobacterium</taxon>
    </lineage>
</organism>
<keyword evidence="6 8" id="KW-0472">Membrane</keyword>
<evidence type="ECO:0000256" key="4">
    <source>
        <dbReference type="ARBA" id="ARBA00022692"/>
    </source>
</evidence>
<comment type="subcellular location">
    <subcellularLocation>
        <location evidence="1 8">Cell outer membrane</location>
        <topology evidence="1 8">Multi-pass membrane protein</topology>
    </subcellularLocation>
</comment>